<evidence type="ECO:0000313" key="1">
    <source>
        <dbReference type="EMBL" id="PXY00744.1"/>
    </source>
</evidence>
<dbReference type="Pfam" id="PF13366">
    <property type="entry name" value="PDDEXK_3"/>
    <property type="match status" value="1"/>
</dbReference>
<sequence>MQYHKETVVNKSREQTFRQILNCCFRIHTALGPGLLESAYEKCLHYELCKLGLKVERQKVLPLTYEKVEIESAYRIDLLVEDQIIIEIKATESFHDLHLAQTLTYMKLSGCKLGLLVNFNVSRMKHGIKRLIL</sequence>
<dbReference type="InterPro" id="IPR026350">
    <property type="entry name" value="GxxExxY"/>
</dbReference>
<gene>
    <name evidence="1" type="ORF">DF185_12615</name>
</gene>
<keyword evidence="2" id="KW-1185">Reference proteome</keyword>
<dbReference type="EMBL" id="QFLI01000005">
    <property type="protein sequence ID" value="PXY00744.1"/>
    <property type="molecule type" value="Genomic_DNA"/>
</dbReference>
<dbReference type="OrthoDB" id="1119698at2"/>
<accession>A0A2V4A9U3</accession>
<reference evidence="1 2" key="1">
    <citation type="submission" date="2018-05" db="EMBL/GenBank/DDBJ databases">
        <title>Marinifilum breve JC075T sp. nov., a marine bacterium isolated from Yongle Blue Hole in the South China Sea.</title>
        <authorList>
            <person name="Fu T."/>
        </authorList>
    </citation>
    <scope>NUCLEOTIDE SEQUENCE [LARGE SCALE GENOMIC DNA]</scope>
    <source>
        <strain evidence="1 2">JC075</strain>
    </source>
</reference>
<dbReference type="RefSeq" id="WP_110361110.1">
    <property type="nucleotide sequence ID" value="NZ_QFLI01000005.1"/>
</dbReference>
<organism evidence="1 2">
    <name type="scientific">Marinifilum breve</name>
    <dbReference type="NCBI Taxonomy" id="2184082"/>
    <lineage>
        <taxon>Bacteria</taxon>
        <taxon>Pseudomonadati</taxon>
        <taxon>Bacteroidota</taxon>
        <taxon>Bacteroidia</taxon>
        <taxon>Marinilabiliales</taxon>
        <taxon>Marinifilaceae</taxon>
    </lineage>
</organism>
<dbReference type="AlphaFoldDB" id="A0A2V4A9U3"/>
<proteinExistence type="predicted"/>
<protein>
    <submittedName>
        <fullName evidence="1">GxxExxY protein</fullName>
    </submittedName>
</protein>
<dbReference type="Gene3D" id="3.90.320.10">
    <property type="match status" value="1"/>
</dbReference>
<name>A0A2V4A9U3_9BACT</name>
<comment type="caution">
    <text evidence="1">The sequence shown here is derived from an EMBL/GenBank/DDBJ whole genome shotgun (WGS) entry which is preliminary data.</text>
</comment>
<dbReference type="Proteomes" id="UP000248079">
    <property type="component" value="Unassembled WGS sequence"/>
</dbReference>
<evidence type="ECO:0000313" key="2">
    <source>
        <dbReference type="Proteomes" id="UP000248079"/>
    </source>
</evidence>
<dbReference type="NCBIfam" id="TIGR04256">
    <property type="entry name" value="GxxExxY"/>
    <property type="match status" value="1"/>
</dbReference>
<dbReference type="InterPro" id="IPR011604">
    <property type="entry name" value="PDDEXK-like_dom_sf"/>
</dbReference>